<dbReference type="EMBL" id="KN716607">
    <property type="protein sequence ID" value="KJH42951.1"/>
    <property type="molecule type" value="Genomic_DNA"/>
</dbReference>
<dbReference type="Pfam" id="PF16046">
    <property type="entry name" value="FAM76"/>
    <property type="match status" value="2"/>
</dbReference>
<sequence>MQLFQINMSLMKKCCNCRSDLPESNGAGSSSVQCEKCQKNEAKYGKPTTCKFCQLPAAFHEEKCVYCSHSERKFGAPIPCANCKLRAAFTKDPKKLKPTLCRMCIIQARANKLTNLAGVTVSSHDHYSGHKRKREEKKKADKQAEPAKVPKRDPFSDSGENVMLVQQLRDQISRLNSVISKKDAAMLEKDKKIATLQADLMTAERKHREKVDQLLKEKDEAIQMVIEKHRQASKQKGKIPYKRKQTPEPLSNVAIRCINNPEIPLHIRSGTMAWPRNQVIKLPISMAVNGFMICT</sequence>
<dbReference type="Proteomes" id="UP000053766">
    <property type="component" value="Unassembled WGS sequence"/>
</dbReference>
<dbReference type="STRING" id="29172.A0A0D8XKT4"/>
<evidence type="ECO:0000256" key="1">
    <source>
        <dbReference type="ARBA" id="ARBA00009097"/>
    </source>
</evidence>
<evidence type="ECO:0008006" key="7">
    <source>
        <dbReference type="Google" id="ProtNLM"/>
    </source>
</evidence>
<feature type="coiled-coil region" evidence="3">
    <location>
        <begin position="186"/>
        <end position="224"/>
    </location>
</feature>
<evidence type="ECO:0000313" key="6">
    <source>
        <dbReference type="Proteomes" id="UP000053766"/>
    </source>
</evidence>
<proteinExistence type="inferred from homology"/>
<evidence type="ECO:0000313" key="5">
    <source>
        <dbReference type="EMBL" id="KJH42951.1"/>
    </source>
</evidence>
<dbReference type="AlphaFoldDB" id="A0A0D8XKT4"/>
<name>A0A0D8XKT4_DICVI</name>
<dbReference type="GO" id="GO:0016607">
    <property type="term" value="C:nuclear speck"/>
    <property type="evidence" value="ECO:0007669"/>
    <property type="project" value="TreeGrafter"/>
</dbReference>
<feature type="region of interest" description="Disordered" evidence="4">
    <location>
        <begin position="122"/>
        <end position="158"/>
    </location>
</feature>
<dbReference type="InterPro" id="IPR032017">
    <property type="entry name" value="FAM76"/>
</dbReference>
<feature type="compositionally biased region" description="Basic and acidic residues" evidence="4">
    <location>
        <begin position="137"/>
        <end position="155"/>
    </location>
</feature>
<reference evidence="5 6" key="1">
    <citation type="submission" date="2013-11" db="EMBL/GenBank/DDBJ databases">
        <title>Draft genome of the bovine lungworm Dictyocaulus viviparus.</title>
        <authorList>
            <person name="Mitreva M."/>
        </authorList>
    </citation>
    <scope>NUCLEOTIDE SEQUENCE [LARGE SCALE GENOMIC DNA]</scope>
    <source>
        <strain evidence="5 6">HannoverDv2000</strain>
    </source>
</reference>
<reference evidence="6" key="2">
    <citation type="journal article" date="2016" name="Sci. Rep.">
        <title>Dictyocaulus viviparus genome, variome and transcriptome elucidate lungworm biology and support future intervention.</title>
        <authorList>
            <person name="McNulty S.N."/>
            <person name="Strube C."/>
            <person name="Rosa B.A."/>
            <person name="Martin J.C."/>
            <person name="Tyagi R."/>
            <person name="Choi Y.J."/>
            <person name="Wang Q."/>
            <person name="Hallsworth Pepin K."/>
            <person name="Zhang X."/>
            <person name="Ozersky P."/>
            <person name="Wilson R.K."/>
            <person name="Sternberg P.W."/>
            <person name="Gasser R.B."/>
            <person name="Mitreva M."/>
        </authorList>
    </citation>
    <scope>NUCLEOTIDE SEQUENCE [LARGE SCALE GENOMIC DNA]</scope>
    <source>
        <strain evidence="6">HannoverDv2000</strain>
    </source>
</reference>
<evidence type="ECO:0000256" key="3">
    <source>
        <dbReference type="SAM" id="Coils"/>
    </source>
</evidence>
<evidence type="ECO:0000256" key="2">
    <source>
        <dbReference type="ARBA" id="ARBA00023054"/>
    </source>
</evidence>
<gene>
    <name evidence="5" type="ORF">DICVIV_11053</name>
</gene>
<dbReference type="OrthoDB" id="3689at2759"/>
<keyword evidence="6" id="KW-1185">Reference proteome</keyword>
<evidence type="ECO:0000256" key="4">
    <source>
        <dbReference type="SAM" id="MobiDB-lite"/>
    </source>
</evidence>
<dbReference type="PANTHER" id="PTHR46176:SF1">
    <property type="entry name" value="LD21662P"/>
    <property type="match status" value="1"/>
</dbReference>
<accession>A0A0D8XKT4</accession>
<comment type="similarity">
    <text evidence="1">Belongs to the FAM76 family.</text>
</comment>
<dbReference type="PANTHER" id="PTHR46176">
    <property type="entry name" value="LD21662P"/>
    <property type="match status" value="1"/>
</dbReference>
<keyword evidence="2 3" id="KW-0175">Coiled coil</keyword>
<protein>
    <recommendedName>
        <fullName evidence="7">Protein FAM76A</fullName>
    </recommendedName>
</protein>
<organism evidence="5 6">
    <name type="scientific">Dictyocaulus viviparus</name>
    <name type="common">Bovine lungworm</name>
    <dbReference type="NCBI Taxonomy" id="29172"/>
    <lineage>
        <taxon>Eukaryota</taxon>
        <taxon>Metazoa</taxon>
        <taxon>Ecdysozoa</taxon>
        <taxon>Nematoda</taxon>
        <taxon>Chromadorea</taxon>
        <taxon>Rhabditida</taxon>
        <taxon>Rhabditina</taxon>
        <taxon>Rhabditomorpha</taxon>
        <taxon>Strongyloidea</taxon>
        <taxon>Metastrongylidae</taxon>
        <taxon>Dictyocaulus</taxon>
    </lineage>
</organism>